<dbReference type="RefSeq" id="WP_112747305.1">
    <property type="nucleotide sequence ID" value="NZ_QMFY01000006.1"/>
</dbReference>
<dbReference type="InterPro" id="IPR008964">
    <property type="entry name" value="Invasin/intimin_cell_adhesion"/>
</dbReference>
<dbReference type="AlphaFoldDB" id="A0A364Y3W0"/>
<gene>
    <name evidence="2" type="ORF">DQQ10_12965</name>
</gene>
<dbReference type="SUPFAM" id="SSF49373">
    <property type="entry name" value="Invasin/intimin cell-adhesion fragments"/>
    <property type="match status" value="1"/>
</dbReference>
<dbReference type="Proteomes" id="UP000251889">
    <property type="component" value="Unassembled WGS sequence"/>
</dbReference>
<evidence type="ECO:0000313" key="3">
    <source>
        <dbReference type="Proteomes" id="UP000251889"/>
    </source>
</evidence>
<name>A0A364Y3W0_9BACT</name>
<feature type="domain" description="BIG2" evidence="1">
    <location>
        <begin position="27"/>
        <end position="104"/>
    </location>
</feature>
<protein>
    <recommendedName>
        <fullName evidence="1">BIG2 domain-containing protein</fullName>
    </recommendedName>
</protein>
<proteinExistence type="predicted"/>
<dbReference type="Gene3D" id="2.60.40.1080">
    <property type="match status" value="1"/>
</dbReference>
<dbReference type="SMART" id="SM00635">
    <property type="entry name" value="BID_2"/>
    <property type="match status" value="1"/>
</dbReference>
<keyword evidence="3" id="KW-1185">Reference proteome</keyword>
<dbReference type="InterPro" id="IPR003343">
    <property type="entry name" value="Big_2"/>
</dbReference>
<sequence>MKQKVSNLVLVLSFAAVIWSCKDDDVNVSGLSLNSNEITLFTAEESTLTATAAPSDADNKTISWSTDKANIATVDAIGKVVALTPGIAKITATSHNGKTATCTVVVLNGYNYDEDRKEIKTAVYQDYTTEEGGGYRFYLYPTEEEAGAGESPNEYVWIDIPKERMGTTFQLTTEDPYNWGWWIEYVVKDTELSLSGFGHEGEMEDVESGTMYAKVTGENTFSLKIEVKFLNGETLKFSYEGAMTEVDADDGRRPTSLNKNQ</sequence>
<comment type="caution">
    <text evidence="2">The sequence shown here is derived from an EMBL/GenBank/DDBJ whole genome shotgun (WGS) entry which is preliminary data.</text>
</comment>
<dbReference type="Pfam" id="PF02368">
    <property type="entry name" value="Big_2"/>
    <property type="match status" value="1"/>
</dbReference>
<evidence type="ECO:0000313" key="2">
    <source>
        <dbReference type="EMBL" id="RAW00505.1"/>
    </source>
</evidence>
<dbReference type="OrthoDB" id="1072268at2"/>
<evidence type="ECO:0000259" key="1">
    <source>
        <dbReference type="SMART" id="SM00635"/>
    </source>
</evidence>
<reference evidence="2 3" key="1">
    <citation type="submission" date="2018-06" db="EMBL/GenBank/DDBJ databases">
        <title>Chryseolinea flavus sp. nov., a member of the phylum Bacteroidetes isolated from soil.</title>
        <authorList>
            <person name="Li Y."/>
            <person name="Wang J."/>
        </authorList>
    </citation>
    <scope>NUCLEOTIDE SEQUENCE [LARGE SCALE GENOMIC DNA]</scope>
    <source>
        <strain evidence="2 3">SDU1-6</strain>
    </source>
</reference>
<dbReference type="EMBL" id="QMFY01000006">
    <property type="protein sequence ID" value="RAW00505.1"/>
    <property type="molecule type" value="Genomic_DNA"/>
</dbReference>
<accession>A0A364Y3W0</accession>
<organism evidence="2 3">
    <name type="scientific">Pseudochryseolinea flava</name>
    <dbReference type="NCBI Taxonomy" id="2059302"/>
    <lineage>
        <taxon>Bacteria</taxon>
        <taxon>Pseudomonadati</taxon>
        <taxon>Bacteroidota</taxon>
        <taxon>Cytophagia</taxon>
        <taxon>Cytophagales</taxon>
        <taxon>Fulvivirgaceae</taxon>
        <taxon>Pseudochryseolinea</taxon>
    </lineage>
</organism>